<gene>
    <name evidence="2" type="ORF">GOODEAATRI_034279</name>
</gene>
<dbReference type="Proteomes" id="UP001476798">
    <property type="component" value="Unassembled WGS sequence"/>
</dbReference>
<evidence type="ECO:0008006" key="4">
    <source>
        <dbReference type="Google" id="ProtNLM"/>
    </source>
</evidence>
<feature type="non-terminal residue" evidence="2">
    <location>
        <position position="57"/>
    </location>
</feature>
<evidence type="ECO:0000256" key="1">
    <source>
        <dbReference type="SAM" id="MobiDB-lite"/>
    </source>
</evidence>
<reference evidence="2 3" key="1">
    <citation type="submission" date="2021-06" db="EMBL/GenBank/DDBJ databases">
        <authorList>
            <person name="Palmer J.M."/>
        </authorList>
    </citation>
    <scope>NUCLEOTIDE SEQUENCE [LARGE SCALE GENOMIC DNA]</scope>
    <source>
        <strain evidence="2 3">GA_2019</strain>
        <tissue evidence="2">Muscle</tissue>
    </source>
</reference>
<evidence type="ECO:0000313" key="2">
    <source>
        <dbReference type="EMBL" id="MEQ2190294.1"/>
    </source>
</evidence>
<feature type="non-terminal residue" evidence="2">
    <location>
        <position position="1"/>
    </location>
</feature>
<comment type="caution">
    <text evidence="2">The sequence shown here is derived from an EMBL/GenBank/DDBJ whole genome shotgun (WGS) entry which is preliminary data.</text>
</comment>
<accession>A0ABV0Q3D6</accession>
<feature type="region of interest" description="Disordered" evidence="1">
    <location>
        <begin position="1"/>
        <end position="36"/>
    </location>
</feature>
<name>A0ABV0Q3D6_9TELE</name>
<protein>
    <recommendedName>
        <fullName evidence="4">Proopiomelanocortin</fullName>
    </recommendedName>
</protein>
<evidence type="ECO:0000313" key="3">
    <source>
        <dbReference type="Proteomes" id="UP001476798"/>
    </source>
</evidence>
<proteinExistence type="predicted"/>
<sequence length="57" mass="6352">RPTPHQANREPQPRALRANEAPVSGADVATPCGGNRFYRSRLSSSFRWVTTNRSPET</sequence>
<dbReference type="EMBL" id="JAHRIO010098366">
    <property type="protein sequence ID" value="MEQ2190294.1"/>
    <property type="molecule type" value="Genomic_DNA"/>
</dbReference>
<organism evidence="2 3">
    <name type="scientific">Goodea atripinnis</name>
    <dbReference type="NCBI Taxonomy" id="208336"/>
    <lineage>
        <taxon>Eukaryota</taxon>
        <taxon>Metazoa</taxon>
        <taxon>Chordata</taxon>
        <taxon>Craniata</taxon>
        <taxon>Vertebrata</taxon>
        <taxon>Euteleostomi</taxon>
        <taxon>Actinopterygii</taxon>
        <taxon>Neopterygii</taxon>
        <taxon>Teleostei</taxon>
        <taxon>Neoteleostei</taxon>
        <taxon>Acanthomorphata</taxon>
        <taxon>Ovalentaria</taxon>
        <taxon>Atherinomorphae</taxon>
        <taxon>Cyprinodontiformes</taxon>
        <taxon>Goodeidae</taxon>
        <taxon>Goodea</taxon>
    </lineage>
</organism>
<keyword evidence="3" id="KW-1185">Reference proteome</keyword>